<sequence>MHEKGESLMGGDRDCRQGDSIFPIPDDERVLLCPMLFEVLHYRPRTKPFDSRSLIEWRTSVCCGCGNSSCIEEINQNDTFRVSEHSAPNSRPLFGSDYNKASL</sequence>
<protein>
    <submittedName>
        <fullName evidence="2">Uncharacterized protein</fullName>
    </submittedName>
</protein>
<dbReference type="Proteomes" id="UP000499080">
    <property type="component" value="Unassembled WGS sequence"/>
</dbReference>
<feature type="region of interest" description="Disordered" evidence="1">
    <location>
        <begin position="82"/>
        <end position="103"/>
    </location>
</feature>
<evidence type="ECO:0000313" key="2">
    <source>
        <dbReference type="EMBL" id="GBM14088.1"/>
    </source>
</evidence>
<gene>
    <name evidence="2" type="ORF">AVEN_209974_1</name>
</gene>
<name>A0A4Y2DDI0_ARAVE</name>
<reference evidence="2 3" key="1">
    <citation type="journal article" date="2019" name="Sci. Rep.">
        <title>Orb-weaving spider Araneus ventricosus genome elucidates the spidroin gene catalogue.</title>
        <authorList>
            <person name="Kono N."/>
            <person name="Nakamura H."/>
            <person name="Ohtoshi R."/>
            <person name="Moran D.A.P."/>
            <person name="Shinohara A."/>
            <person name="Yoshida Y."/>
            <person name="Fujiwara M."/>
            <person name="Mori M."/>
            <person name="Tomita M."/>
            <person name="Arakawa K."/>
        </authorList>
    </citation>
    <scope>NUCLEOTIDE SEQUENCE [LARGE SCALE GENOMIC DNA]</scope>
</reference>
<proteinExistence type="predicted"/>
<evidence type="ECO:0000313" key="3">
    <source>
        <dbReference type="Proteomes" id="UP000499080"/>
    </source>
</evidence>
<comment type="caution">
    <text evidence="2">The sequence shown here is derived from an EMBL/GenBank/DDBJ whole genome shotgun (WGS) entry which is preliminary data.</text>
</comment>
<evidence type="ECO:0000256" key="1">
    <source>
        <dbReference type="SAM" id="MobiDB-lite"/>
    </source>
</evidence>
<dbReference type="EMBL" id="BGPR01000338">
    <property type="protein sequence ID" value="GBM14088.1"/>
    <property type="molecule type" value="Genomic_DNA"/>
</dbReference>
<keyword evidence="3" id="KW-1185">Reference proteome</keyword>
<organism evidence="2 3">
    <name type="scientific">Araneus ventricosus</name>
    <name type="common">Orbweaver spider</name>
    <name type="synonym">Epeira ventricosa</name>
    <dbReference type="NCBI Taxonomy" id="182803"/>
    <lineage>
        <taxon>Eukaryota</taxon>
        <taxon>Metazoa</taxon>
        <taxon>Ecdysozoa</taxon>
        <taxon>Arthropoda</taxon>
        <taxon>Chelicerata</taxon>
        <taxon>Arachnida</taxon>
        <taxon>Araneae</taxon>
        <taxon>Araneomorphae</taxon>
        <taxon>Entelegynae</taxon>
        <taxon>Araneoidea</taxon>
        <taxon>Araneidae</taxon>
        <taxon>Araneus</taxon>
    </lineage>
</organism>
<accession>A0A4Y2DDI0</accession>
<dbReference type="AlphaFoldDB" id="A0A4Y2DDI0"/>